<protein>
    <recommendedName>
        <fullName evidence="5">DUF2752 domain-containing protein</fullName>
    </recommendedName>
</protein>
<dbReference type="InterPro" id="IPR021215">
    <property type="entry name" value="DUF2752"/>
</dbReference>
<feature type="transmembrane region" description="Helical" evidence="2">
    <location>
        <begin position="140"/>
        <end position="159"/>
    </location>
</feature>
<gene>
    <name evidence="3" type="ORF">HDA36_005993</name>
</gene>
<organism evidence="3 4">
    <name type="scientific">Nocardiopsis composta</name>
    <dbReference type="NCBI Taxonomy" id="157465"/>
    <lineage>
        <taxon>Bacteria</taxon>
        <taxon>Bacillati</taxon>
        <taxon>Actinomycetota</taxon>
        <taxon>Actinomycetes</taxon>
        <taxon>Streptosporangiales</taxon>
        <taxon>Nocardiopsidaceae</taxon>
        <taxon>Nocardiopsis</taxon>
    </lineage>
</organism>
<keyword evidence="2" id="KW-1133">Transmembrane helix</keyword>
<keyword evidence="4" id="KW-1185">Reference proteome</keyword>
<dbReference type="AlphaFoldDB" id="A0A7W8QSM6"/>
<dbReference type="EMBL" id="JACHDB010000002">
    <property type="protein sequence ID" value="MBB5435845.1"/>
    <property type="molecule type" value="Genomic_DNA"/>
</dbReference>
<name>A0A7W8QSM6_9ACTN</name>
<keyword evidence="2" id="KW-0472">Membrane</keyword>
<keyword evidence="2" id="KW-0812">Transmembrane</keyword>
<accession>A0A7W8QSM6</accession>
<proteinExistence type="predicted"/>
<feature type="region of interest" description="Disordered" evidence="1">
    <location>
        <begin position="1"/>
        <end position="23"/>
    </location>
</feature>
<comment type="caution">
    <text evidence="3">The sequence shown here is derived from an EMBL/GenBank/DDBJ whole genome shotgun (WGS) entry which is preliminary data.</text>
</comment>
<evidence type="ECO:0000256" key="1">
    <source>
        <dbReference type="SAM" id="MobiDB-lite"/>
    </source>
</evidence>
<feature type="transmembrane region" description="Helical" evidence="2">
    <location>
        <begin position="101"/>
        <end position="119"/>
    </location>
</feature>
<reference evidence="3 4" key="1">
    <citation type="submission" date="2020-08" db="EMBL/GenBank/DDBJ databases">
        <title>Sequencing the genomes of 1000 actinobacteria strains.</title>
        <authorList>
            <person name="Klenk H.-P."/>
        </authorList>
    </citation>
    <scope>NUCLEOTIDE SEQUENCE [LARGE SCALE GENOMIC DNA]</scope>
    <source>
        <strain evidence="3 4">DSM 44551</strain>
    </source>
</reference>
<sequence length="181" mass="19821">MDETANDYGDQTRQTGPRAAGAPAGRTRALLARVHPGTWPVLLGAVGLAGIAMVHFVDPNEPGHYPSCPWLVLTGTWCPGCGTMRAVHALSNLDVIGALEMNVFLVAMVPYLLYSYINWLHRSFRPRTGPPPPWTRRRRILNAVWLWSLLVGIIAFWILRNTPIGLFLAPGGVPAVSPMYG</sequence>
<dbReference type="RefSeq" id="WP_184398986.1">
    <property type="nucleotide sequence ID" value="NZ_BAAAJD010000092.1"/>
</dbReference>
<evidence type="ECO:0000313" key="3">
    <source>
        <dbReference type="EMBL" id="MBB5435845.1"/>
    </source>
</evidence>
<dbReference type="Proteomes" id="UP000572635">
    <property type="component" value="Unassembled WGS sequence"/>
</dbReference>
<dbReference type="Pfam" id="PF10825">
    <property type="entry name" value="DUF2752"/>
    <property type="match status" value="1"/>
</dbReference>
<evidence type="ECO:0008006" key="5">
    <source>
        <dbReference type="Google" id="ProtNLM"/>
    </source>
</evidence>
<feature type="transmembrane region" description="Helical" evidence="2">
    <location>
        <begin position="38"/>
        <end position="57"/>
    </location>
</feature>
<evidence type="ECO:0000313" key="4">
    <source>
        <dbReference type="Proteomes" id="UP000572635"/>
    </source>
</evidence>
<evidence type="ECO:0000256" key="2">
    <source>
        <dbReference type="SAM" id="Phobius"/>
    </source>
</evidence>